<evidence type="ECO:0000313" key="2">
    <source>
        <dbReference type="Proteomes" id="UP001276564"/>
    </source>
</evidence>
<keyword evidence="2" id="KW-1185">Reference proteome</keyword>
<organism evidence="1 2">
    <name type="scientific">Mesorhizobium abyssinicae</name>
    <dbReference type="NCBI Taxonomy" id="1209958"/>
    <lineage>
        <taxon>Bacteria</taxon>
        <taxon>Pseudomonadati</taxon>
        <taxon>Pseudomonadota</taxon>
        <taxon>Alphaproteobacteria</taxon>
        <taxon>Hyphomicrobiales</taxon>
        <taxon>Phyllobacteriaceae</taxon>
        <taxon>Mesorhizobium</taxon>
    </lineage>
</organism>
<dbReference type="RefSeq" id="WP_320319854.1">
    <property type="nucleotide sequence ID" value="NZ_JAVIIP010000003.1"/>
</dbReference>
<name>A0ABU5AIM2_9HYPH</name>
<comment type="caution">
    <text evidence="1">The sequence shown here is derived from an EMBL/GenBank/DDBJ whole genome shotgun (WGS) entry which is preliminary data.</text>
</comment>
<dbReference type="EMBL" id="JAVIIP010000003">
    <property type="protein sequence ID" value="MDX8537077.1"/>
    <property type="molecule type" value="Genomic_DNA"/>
</dbReference>
<dbReference type="Proteomes" id="UP001276564">
    <property type="component" value="Unassembled WGS sequence"/>
</dbReference>
<sequence length="93" mass="9895">MSALLWKLGAAAAICAALFLGGYAKGRSDGRVAVLTDTVKAYKKRTDVDATVRNMDAVALCVELGGVRDECEQLRGLEQNPGQAGDGRLSRRQ</sequence>
<evidence type="ECO:0000313" key="1">
    <source>
        <dbReference type="EMBL" id="MDX8537077.1"/>
    </source>
</evidence>
<proteinExistence type="predicted"/>
<gene>
    <name evidence="1" type="ORF">RFM23_05495</name>
</gene>
<accession>A0ABU5AIM2</accession>
<protein>
    <submittedName>
        <fullName evidence="1">Uncharacterized protein</fullName>
    </submittedName>
</protein>
<reference evidence="1 2" key="1">
    <citation type="submission" date="2023-08" db="EMBL/GenBank/DDBJ databases">
        <title>Implementing the SeqCode for naming new Mesorhizobium species isolated from Vachellia karroo root nodules.</title>
        <authorList>
            <person name="Van Lill M."/>
        </authorList>
    </citation>
    <scope>NUCLEOTIDE SEQUENCE [LARGE SCALE GENOMIC DNA]</scope>
    <source>
        <strain evidence="1 2">VK4B</strain>
    </source>
</reference>